<proteinExistence type="predicted"/>
<evidence type="ECO:0000313" key="7">
    <source>
        <dbReference type="EMBL" id="MFC3701372.1"/>
    </source>
</evidence>
<evidence type="ECO:0000256" key="4">
    <source>
        <dbReference type="PROSITE-ProRule" id="PRU00433"/>
    </source>
</evidence>
<evidence type="ECO:0000256" key="2">
    <source>
        <dbReference type="ARBA" id="ARBA00022723"/>
    </source>
</evidence>
<dbReference type="EMBL" id="JBHRYN010000008">
    <property type="protein sequence ID" value="MFC3701372.1"/>
    <property type="molecule type" value="Genomic_DNA"/>
</dbReference>
<evidence type="ECO:0000256" key="5">
    <source>
        <dbReference type="SAM" id="SignalP"/>
    </source>
</evidence>
<gene>
    <name evidence="7" type="ORF">ACFOND_06925</name>
</gene>
<dbReference type="PROSITE" id="PS51257">
    <property type="entry name" value="PROKAR_LIPOPROTEIN"/>
    <property type="match status" value="1"/>
</dbReference>
<accession>A0ABV7WQN6</accession>
<feature type="chain" id="PRO_5045848851" evidence="5">
    <location>
        <begin position="23"/>
        <end position="160"/>
    </location>
</feature>
<dbReference type="InterPro" id="IPR009056">
    <property type="entry name" value="Cyt_c-like_dom"/>
</dbReference>
<comment type="caution">
    <text evidence="7">The sequence shown here is derived from an EMBL/GenBank/DDBJ whole genome shotgun (WGS) entry which is preliminary data.</text>
</comment>
<reference evidence="8" key="1">
    <citation type="journal article" date="2019" name="Int. J. Syst. Evol. Microbiol.">
        <title>The Global Catalogue of Microorganisms (GCM) 10K type strain sequencing project: providing services to taxonomists for standard genome sequencing and annotation.</title>
        <authorList>
            <consortium name="The Broad Institute Genomics Platform"/>
            <consortium name="The Broad Institute Genome Sequencing Center for Infectious Disease"/>
            <person name="Wu L."/>
            <person name="Ma J."/>
        </authorList>
    </citation>
    <scope>NUCLEOTIDE SEQUENCE [LARGE SCALE GENOMIC DNA]</scope>
    <source>
        <strain evidence="8">CECT 8288</strain>
    </source>
</reference>
<organism evidence="7 8">
    <name type="scientific">Reinekea marina</name>
    <dbReference type="NCBI Taxonomy" id="1310421"/>
    <lineage>
        <taxon>Bacteria</taxon>
        <taxon>Pseudomonadati</taxon>
        <taxon>Pseudomonadota</taxon>
        <taxon>Gammaproteobacteria</taxon>
        <taxon>Oceanospirillales</taxon>
        <taxon>Saccharospirillaceae</taxon>
        <taxon>Reinekea</taxon>
    </lineage>
</organism>
<evidence type="ECO:0000313" key="8">
    <source>
        <dbReference type="Proteomes" id="UP001595710"/>
    </source>
</evidence>
<name>A0ABV7WQN6_9GAMM</name>
<keyword evidence="3 4" id="KW-0408">Iron</keyword>
<keyword evidence="2 4" id="KW-0479">Metal-binding</keyword>
<evidence type="ECO:0000256" key="3">
    <source>
        <dbReference type="ARBA" id="ARBA00023004"/>
    </source>
</evidence>
<feature type="domain" description="Cytochrome c" evidence="6">
    <location>
        <begin position="49"/>
        <end position="142"/>
    </location>
</feature>
<keyword evidence="5" id="KW-0732">Signal</keyword>
<dbReference type="Proteomes" id="UP001595710">
    <property type="component" value="Unassembled WGS sequence"/>
</dbReference>
<evidence type="ECO:0000256" key="1">
    <source>
        <dbReference type="ARBA" id="ARBA00022617"/>
    </source>
</evidence>
<dbReference type="Gene3D" id="1.10.760.10">
    <property type="entry name" value="Cytochrome c-like domain"/>
    <property type="match status" value="1"/>
</dbReference>
<feature type="signal peptide" evidence="5">
    <location>
        <begin position="1"/>
        <end position="22"/>
    </location>
</feature>
<dbReference type="Pfam" id="PF13442">
    <property type="entry name" value="Cytochrome_CBB3"/>
    <property type="match status" value="1"/>
</dbReference>
<protein>
    <submittedName>
        <fullName evidence="7">C-type cytochrome</fullName>
    </submittedName>
</protein>
<keyword evidence="1 4" id="KW-0349">Heme</keyword>
<dbReference type="InterPro" id="IPR036909">
    <property type="entry name" value="Cyt_c-like_dom_sf"/>
</dbReference>
<dbReference type="RefSeq" id="WP_290282627.1">
    <property type="nucleotide sequence ID" value="NZ_JAUFQI010000001.1"/>
</dbReference>
<dbReference type="SUPFAM" id="SSF46626">
    <property type="entry name" value="Cytochrome c"/>
    <property type="match status" value="1"/>
</dbReference>
<keyword evidence="8" id="KW-1185">Reference proteome</keyword>
<dbReference type="PROSITE" id="PS51007">
    <property type="entry name" value="CYTC"/>
    <property type="match status" value="1"/>
</dbReference>
<evidence type="ECO:0000259" key="6">
    <source>
        <dbReference type="PROSITE" id="PS51007"/>
    </source>
</evidence>
<sequence length="160" mass="17782">MIGKLKQASILFLATVVLVACNKETPTAPSVVSVDLTPKPVTQRWYTEQQLREGNKLFAENCASCHGVKAESIPNWKEVDDNGNYPPPPLDGSAHAWHHPLAVLDQVIAKGGAPVGGVMPAWESVLSFEQRLSVIASFQHYWSDDIYRMWLGREQSNREN</sequence>